<feature type="domain" description="DUF1254" evidence="3">
    <location>
        <begin position="54"/>
        <end position="108"/>
    </location>
</feature>
<proteinExistence type="predicted"/>
<name>A0A1H7YIM3_9RHOB</name>
<dbReference type="SUPFAM" id="SSF160935">
    <property type="entry name" value="VPA0735-like"/>
    <property type="match status" value="1"/>
</dbReference>
<dbReference type="Gene3D" id="2.60.40.1610">
    <property type="entry name" value="Domain of unknown function DUF1254"/>
    <property type="match status" value="1"/>
</dbReference>
<dbReference type="OrthoDB" id="9777345at2"/>
<dbReference type="EMBL" id="FOCE01000001">
    <property type="protein sequence ID" value="SEM44999.1"/>
    <property type="molecule type" value="Genomic_DNA"/>
</dbReference>
<feature type="chain" id="PRO_5011440039" description="DUF1254 domain-containing protein" evidence="1">
    <location>
        <begin position="21"/>
        <end position="341"/>
    </location>
</feature>
<organism evidence="4 5">
    <name type="scientific">Gemmobacter aquatilis</name>
    <dbReference type="NCBI Taxonomy" id="933059"/>
    <lineage>
        <taxon>Bacteria</taxon>
        <taxon>Pseudomonadati</taxon>
        <taxon>Pseudomonadota</taxon>
        <taxon>Alphaproteobacteria</taxon>
        <taxon>Rhodobacterales</taxon>
        <taxon>Paracoccaceae</taxon>
        <taxon>Gemmobacter</taxon>
    </lineage>
</organism>
<evidence type="ECO:0000259" key="3">
    <source>
        <dbReference type="Pfam" id="PF06863"/>
    </source>
</evidence>
<accession>A0A1H7YIM3</accession>
<dbReference type="AlphaFoldDB" id="A0A1H7YIM3"/>
<keyword evidence="5" id="KW-1185">Reference proteome</keyword>
<dbReference type="STRING" id="933059.SAMN04488103_101187"/>
<dbReference type="Pfam" id="PF06863">
    <property type="entry name" value="DUF1254"/>
    <property type="match status" value="1"/>
</dbReference>
<dbReference type="InterPro" id="IPR037049">
    <property type="entry name" value="DUF1214_C_sf"/>
</dbReference>
<protein>
    <recommendedName>
        <fullName evidence="6">DUF1254 domain-containing protein</fullName>
    </recommendedName>
</protein>
<dbReference type="Pfam" id="PF06742">
    <property type="entry name" value="DUF1214"/>
    <property type="match status" value="1"/>
</dbReference>
<dbReference type="Proteomes" id="UP000198761">
    <property type="component" value="Unassembled WGS sequence"/>
</dbReference>
<keyword evidence="1" id="KW-0732">Signal</keyword>
<evidence type="ECO:0008006" key="6">
    <source>
        <dbReference type="Google" id="ProtNLM"/>
    </source>
</evidence>
<dbReference type="InterPro" id="IPR010679">
    <property type="entry name" value="DUF1254"/>
</dbReference>
<dbReference type="PANTHER" id="PTHR36509">
    <property type="entry name" value="BLL3101 PROTEIN"/>
    <property type="match status" value="1"/>
</dbReference>
<dbReference type="PANTHER" id="PTHR36509:SF2">
    <property type="entry name" value="BLL3101 PROTEIN"/>
    <property type="match status" value="1"/>
</dbReference>
<evidence type="ECO:0000259" key="2">
    <source>
        <dbReference type="Pfam" id="PF06742"/>
    </source>
</evidence>
<dbReference type="RefSeq" id="WP_091295443.1">
    <property type="nucleotide sequence ID" value="NZ_FOCE01000001.1"/>
</dbReference>
<feature type="domain" description="DUF1214" evidence="2">
    <location>
        <begin position="241"/>
        <end position="324"/>
    </location>
</feature>
<dbReference type="InterPro" id="IPR037050">
    <property type="entry name" value="DUF1254_sf"/>
</dbReference>
<dbReference type="Gene3D" id="2.60.120.600">
    <property type="entry name" value="Domain of unknown function DUF1214, C-terminal domain"/>
    <property type="match status" value="1"/>
</dbReference>
<reference evidence="4 5" key="1">
    <citation type="submission" date="2016-10" db="EMBL/GenBank/DDBJ databases">
        <authorList>
            <person name="de Groot N.N."/>
        </authorList>
    </citation>
    <scope>NUCLEOTIDE SEQUENCE [LARGE SCALE GENOMIC DNA]</scope>
    <source>
        <strain evidence="4 5">DSM 3857</strain>
    </source>
</reference>
<gene>
    <name evidence="4" type="ORF">SAMN04488103_101187</name>
</gene>
<evidence type="ECO:0000313" key="4">
    <source>
        <dbReference type="EMBL" id="SEM44999.1"/>
    </source>
</evidence>
<feature type="signal peptide" evidence="1">
    <location>
        <begin position="1"/>
        <end position="20"/>
    </location>
</feature>
<dbReference type="InterPro" id="IPR010621">
    <property type="entry name" value="DUF1214"/>
</dbReference>
<evidence type="ECO:0000256" key="1">
    <source>
        <dbReference type="SAM" id="SignalP"/>
    </source>
</evidence>
<evidence type="ECO:0000313" key="5">
    <source>
        <dbReference type="Proteomes" id="UP000198761"/>
    </source>
</evidence>
<sequence length="341" mass="36675">MRATFILAFAFLTASPFGFAAAETKPVNAVTFIRAESDNYMRNIVAQNGGLGVLVHQREVVPLDKQTIIRMNRDTLYSSAVVDLAAGPVTVTMPEVDEGRYVALQVVNQDHLTPMVLHDGSAVLTQESVGTRYAALLVRVFVNPSSPEDITKAHAVQDAIKLEQTSPGSLEMPEWDKTSLDAARKALLDLGALGSEGFGVQMGKMGEVDPIAHLVATAVGWGLNPPSEAIYLNPALTTNDATTVHRLTMKDIPVDAFWSISVYNKAGFFEPNALNRNSVNGVTGTKDADGSITVQFGGCSSDDQANCIPITEGWNYIVRLYQPRANVLDGSWTLPTAAPLQ</sequence>